<dbReference type="AlphaFoldDB" id="A0A919KUJ8"/>
<gene>
    <name evidence="4" type="ORF">GCM10018781_38670</name>
</gene>
<dbReference type="InterPro" id="IPR036908">
    <property type="entry name" value="RlpA-like_sf"/>
</dbReference>
<dbReference type="NCBIfam" id="NF041659">
    <property type="entry name" value="Papain_Inhib"/>
    <property type="match status" value="1"/>
</dbReference>
<evidence type="ECO:0000259" key="3">
    <source>
        <dbReference type="Pfam" id="PF03330"/>
    </source>
</evidence>
<dbReference type="EMBL" id="BNBO01000020">
    <property type="protein sequence ID" value="GHH73690.1"/>
    <property type="molecule type" value="Genomic_DNA"/>
</dbReference>
<name>A0A919KUJ8_9ACTN</name>
<evidence type="ECO:0000313" key="5">
    <source>
        <dbReference type="Proteomes" id="UP000617734"/>
    </source>
</evidence>
<dbReference type="Gene3D" id="2.40.40.10">
    <property type="entry name" value="RlpA-like domain"/>
    <property type="match status" value="1"/>
</dbReference>
<dbReference type="InterPro" id="IPR051477">
    <property type="entry name" value="Expansin_CellWall"/>
</dbReference>
<dbReference type="InterPro" id="IPR048197">
    <property type="entry name" value="Papain_inhib"/>
</dbReference>
<dbReference type="GeneID" id="95354271"/>
<dbReference type="GO" id="GO:0004867">
    <property type="term" value="F:serine-type endopeptidase inhibitor activity"/>
    <property type="evidence" value="ECO:0007669"/>
    <property type="project" value="InterPro"/>
</dbReference>
<keyword evidence="1 2" id="KW-0732">Signal</keyword>
<evidence type="ECO:0000256" key="2">
    <source>
        <dbReference type="SAM" id="SignalP"/>
    </source>
</evidence>
<protein>
    <recommendedName>
        <fullName evidence="3">RlpA-like protein double-psi beta-barrel domain-containing protein</fullName>
    </recommendedName>
</protein>
<accession>A0A919KUJ8</accession>
<dbReference type="CDD" id="cd22273">
    <property type="entry name" value="DPBB_SPI-like"/>
    <property type="match status" value="1"/>
</dbReference>
<dbReference type="PANTHER" id="PTHR31836:SF28">
    <property type="entry name" value="SRCR DOMAIN-CONTAINING PROTEIN-RELATED"/>
    <property type="match status" value="1"/>
</dbReference>
<feature type="chain" id="PRO_5037391640" description="RlpA-like protein double-psi beta-barrel domain-containing protein" evidence="2">
    <location>
        <begin position="31"/>
        <end position="161"/>
    </location>
</feature>
<comment type="caution">
    <text evidence="4">The sequence shown here is derived from an EMBL/GenBank/DDBJ whole genome shotgun (WGS) entry which is preliminary data.</text>
</comment>
<evidence type="ECO:0000313" key="4">
    <source>
        <dbReference type="EMBL" id="GHH73690.1"/>
    </source>
</evidence>
<dbReference type="PANTHER" id="PTHR31836">
    <property type="match status" value="1"/>
</dbReference>
<feature type="domain" description="RlpA-like protein double-psi beta-barrel" evidence="3">
    <location>
        <begin position="39"/>
        <end position="132"/>
    </location>
</feature>
<reference evidence="4" key="1">
    <citation type="journal article" date="2014" name="Int. J. Syst. Evol. Microbiol.">
        <title>Complete genome sequence of Corynebacterium casei LMG S-19264T (=DSM 44701T), isolated from a smear-ripened cheese.</title>
        <authorList>
            <consortium name="US DOE Joint Genome Institute (JGI-PGF)"/>
            <person name="Walter F."/>
            <person name="Albersmeier A."/>
            <person name="Kalinowski J."/>
            <person name="Ruckert C."/>
        </authorList>
    </citation>
    <scope>NUCLEOTIDE SEQUENCE</scope>
    <source>
        <strain evidence="4">JCM 4646</strain>
    </source>
</reference>
<dbReference type="SUPFAM" id="SSF50685">
    <property type="entry name" value="Barwin-like endoglucanases"/>
    <property type="match status" value="1"/>
</dbReference>
<dbReference type="GO" id="GO:0004869">
    <property type="term" value="F:cysteine-type endopeptidase inhibitor activity"/>
    <property type="evidence" value="ECO:0007669"/>
    <property type="project" value="InterPro"/>
</dbReference>
<proteinExistence type="predicted"/>
<evidence type="ECO:0000256" key="1">
    <source>
        <dbReference type="ARBA" id="ARBA00022729"/>
    </source>
</evidence>
<organism evidence="4 5">
    <name type="scientific">Kitasatospora indigofera</name>
    <dbReference type="NCBI Taxonomy" id="67307"/>
    <lineage>
        <taxon>Bacteria</taxon>
        <taxon>Bacillati</taxon>
        <taxon>Actinomycetota</taxon>
        <taxon>Actinomycetes</taxon>
        <taxon>Kitasatosporales</taxon>
        <taxon>Streptomycetaceae</taxon>
        <taxon>Kitasatospora</taxon>
    </lineage>
</organism>
<dbReference type="Proteomes" id="UP000617734">
    <property type="component" value="Unassembled WGS sequence"/>
</dbReference>
<dbReference type="Pfam" id="PF03330">
    <property type="entry name" value="DPBB_1"/>
    <property type="match status" value="1"/>
</dbReference>
<reference evidence="4" key="2">
    <citation type="submission" date="2020-09" db="EMBL/GenBank/DDBJ databases">
        <authorList>
            <person name="Sun Q."/>
            <person name="Ohkuma M."/>
        </authorList>
    </citation>
    <scope>NUCLEOTIDE SEQUENCE</scope>
    <source>
        <strain evidence="4">JCM 4646</strain>
    </source>
</reference>
<dbReference type="RefSeq" id="WP_229927576.1">
    <property type="nucleotide sequence ID" value="NZ_BNBO01000020.1"/>
</dbReference>
<feature type="signal peptide" evidence="2">
    <location>
        <begin position="1"/>
        <end position="30"/>
    </location>
</feature>
<keyword evidence="5" id="KW-1185">Reference proteome</keyword>
<dbReference type="InterPro" id="IPR009009">
    <property type="entry name" value="RlpA-like_DPBB"/>
</dbReference>
<sequence length="161" mass="16609">MRITRNLRITAGAPLAALALVALGAGTAGAAVPVNQPMTGRATYYNDSGYGACGTQINAATQLLVAVPYSWWTTANPNNDPLCKGISVKVSYGGKTLTVPVRDKCPSCDSTHIDLSQPAFARFAPLGQGVINGITWQFVRTGLAGQAVPVSEPVAGSVLGH</sequence>